<accession>A0ABN2RAB0</accession>
<evidence type="ECO:0000259" key="7">
    <source>
        <dbReference type="Pfam" id="PF00266"/>
    </source>
</evidence>
<evidence type="ECO:0000256" key="4">
    <source>
        <dbReference type="ARBA" id="ARBA00023002"/>
    </source>
</evidence>
<proteinExistence type="predicted"/>
<evidence type="ECO:0000256" key="3">
    <source>
        <dbReference type="ARBA" id="ARBA00022898"/>
    </source>
</evidence>
<sequence length="523" mass="57667">MSAPSPRTPVEPADARIAPKPRLRRFHQARWDEPLIFELTSPGERGVGVPVPDLPVPDLPAGLRRSEAPGLPEMSQPHVLRHYLRLSQENLGVDLNVDVGQGTCTMKYSPKVNDGFVRDPRISELHPLQDESTVQGVLEILYRLEGLLKEISGMDRVSLQPASGSSAIYTNVSMIRAYHAARGEGDVRDEVITTQYSHPTNAAAPKTAGYKVITLMPDADGYPDIEALKAAVGPRTAALLITNPEDTGIFNPRIEEFVRIVHEAGGLCCYDQANANGILGITRARDAGFDLCHFNLHKTFSTPHMCGGPAAGASAVTEALAPFLPRPTVEFDGSRYHLDDDRPESVGKIRPFYGVVPNLVRAYAWIMALGGEGLRAVAETAVLNNNYLISKVLRIRGVSLPYAEGQRRIEQARYSWEQLNADTGIHSEQLGYRVADFGTHYWTSHHPYLVPEPMTLEPTESYSQADLDEYAAILAEVVREAYEDPETVRTAPHNGPIHQMRGDSLDDPGTWAVTWRAYQRKLA</sequence>
<comment type="function">
    <text evidence="1">The glycine cleavage system catalyzes the degradation of glycine. The P protein binds the alpha-amino group of glycine through its pyridoxal phosphate cofactor; CO(2) is released and the remaining methylamine moiety is then transferred to the lipoamide cofactor of the H protein.</text>
</comment>
<evidence type="ECO:0000313" key="10">
    <source>
        <dbReference type="Proteomes" id="UP001499854"/>
    </source>
</evidence>
<dbReference type="Gene3D" id="3.40.640.10">
    <property type="entry name" value="Type I PLP-dependent aspartate aminotransferase-like (Major domain)"/>
    <property type="match status" value="1"/>
</dbReference>
<protein>
    <recommendedName>
        <fullName evidence="2">glycine dehydrogenase (aminomethyl-transferring)</fullName>
        <ecNumber evidence="2">1.4.4.2</ecNumber>
    </recommendedName>
</protein>
<dbReference type="PANTHER" id="PTHR11773">
    <property type="entry name" value="GLYCINE DEHYDROGENASE, DECARBOXYLATING"/>
    <property type="match status" value="1"/>
</dbReference>
<dbReference type="InterPro" id="IPR015422">
    <property type="entry name" value="PyrdxlP-dep_Trfase_small"/>
</dbReference>
<evidence type="ECO:0000256" key="2">
    <source>
        <dbReference type="ARBA" id="ARBA00012134"/>
    </source>
</evidence>
<dbReference type="PANTHER" id="PTHR11773:SF1">
    <property type="entry name" value="GLYCINE DEHYDROGENASE (DECARBOXYLATING), MITOCHONDRIAL"/>
    <property type="match status" value="1"/>
</dbReference>
<evidence type="ECO:0000313" key="9">
    <source>
        <dbReference type="EMBL" id="GAA1965832.1"/>
    </source>
</evidence>
<name>A0ABN2RAB0_9ACTN</name>
<dbReference type="Pfam" id="PF00266">
    <property type="entry name" value="Aminotran_5"/>
    <property type="match status" value="1"/>
</dbReference>
<dbReference type="Gene3D" id="3.90.1150.10">
    <property type="entry name" value="Aspartate Aminotransferase, domain 1"/>
    <property type="match status" value="1"/>
</dbReference>
<feature type="domain" description="Aminotransferase class V" evidence="7">
    <location>
        <begin position="186"/>
        <end position="300"/>
    </location>
</feature>
<feature type="domain" description="Glycine dehydrogenase C-terminal" evidence="8">
    <location>
        <begin position="378"/>
        <end position="482"/>
    </location>
</feature>
<keyword evidence="10" id="KW-1185">Reference proteome</keyword>
<organism evidence="9 10">
    <name type="scientific">Catenulispora subtropica</name>
    <dbReference type="NCBI Taxonomy" id="450798"/>
    <lineage>
        <taxon>Bacteria</taxon>
        <taxon>Bacillati</taxon>
        <taxon>Actinomycetota</taxon>
        <taxon>Actinomycetes</taxon>
        <taxon>Catenulisporales</taxon>
        <taxon>Catenulisporaceae</taxon>
        <taxon>Catenulispora</taxon>
    </lineage>
</organism>
<dbReference type="Proteomes" id="UP001499854">
    <property type="component" value="Unassembled WGS sequence"/>
</dbReference>
<dbReference type="InterPro" id="IPR015421">
    <property type="entry name" value="PyrdxlP-dep_Trfase_major"/>
</dbReference>
<dbReference type="Pfam" id="PF21478">
    <property type="entry name" value="GcvP2_C"/>
    <property type="match status" value="1"/>
</dbReference>
<evidence type="ECO:0000256" key="6">
    <source>
        <dbReference type="SAM" id="MobiDB-lite"/>
    </source>
</evidence>
<dbReference type="InterPro" id="IPR015424">
    <property type="entry name" value="PyrdxlP-dep_Trfase"/>
</dbReference>
<evidence type="ECO:0000256" key="1">
    <source>
        <dbReference type="ARBA" id="ARBA00003788"/>
    </source>
</evidence>
<dbReference type="RefSeq" id="WP_344657068.1">
    <property type="nucleotide sequence ID" value="NZ_BAAAQM010000011.1"/>
</dbReference>
<keyword evidence="4" id="KW-0560">Oxidoreductase</keyword>
<comment type="catalytic activity">
    <reaction evidence="5">
        <text>N(6)-[(R)-lipoyl]-L-lysyl-[glycine-cleavage complex H protein] + glycine + H(+) = N(6)-[(R)-S(8)-aminomethyldihydrolipoyl]-L-lysyl-[glycine-cleavage complex H protein] + CO2</text>
        <dbReference type="Rhea" id="RHEA:24304"/>
        <dbReference type="Rhea" id="RHEA-COMP:10494"/>
        <dbReference type="Rhea" id="RHEA-COMP:10495"/>
        <dbReference type="ChEBI" id="CHEBI:15378"/>
        <dbReference type="ChEBI" id="CHEBI:16526"/>
        <dbReference type="ChEBI" id="CHEBI:57305"/>
        <dbReference type="ChEBI" id="CHEBI:83099"/>
        <dbReference type="ChEBI" id="CHEBI:83143"/>
        <dbReference type="EC" id="1.4.4.2"/>
    </reaction>
</comment>
<dbReference type="EC" id="1.4.4.2" evidence="2"/>
<feature type="region of interest" description="Disordered" evidence="6">
    <location>
        <begin position="1"/>
        <end position="21"/>
    </location>
</feature>
<dbReference type="Gene3D" id="6.20.440.10">
    <property type="match status" value="1"/>
</dbReference>
<evidence type="ECO:0000259" key="8">
    <source>
        <dbReference type="Pfam" id="PF21478"/>
    </source>
</evidence>
<dbReference type="EMBL" id="BAAAQM010000011">
    <property type="protein sequence ID" value="GAA1965832.1"/>
    <property type="molecule type" value="Genomic_DNA"/>
</dbReference>
<dbReference type="InterPro" id="IPR049316">
    <property type="entry name" value="GDC-P_C"/>
</dbReference>
<evidence type="ECO:0000256" key="5">
    <source>
        <dbReference type="ARBA" id="ARBA00049026"/>
    </source>
</evidence>
<reference evidence="9 10" key="1">
    <citation type="journal article" date="2019" name="Int. J. Syst. Evol. Microbiol.">
        <title>The Global Catalogue of Microorganisms (GCM) 10K type strain sequencing project: providing services to taxonomists for standard genome sequencing and annotation.</title>
        <authorList>
            <consortium name="The Broad Institute Genomics Platform"/>
            <consortium name="The Broad Institute Genome Sequencing Center for Infectious Disease"/>
            <person name="Wu L."/>
            <person name="Ma J."/>
        </authorList>
    </citation>
    <scope>NUCLEOTIDE SEQUENCE [LARGE SCALE GENOMIC DNA]</scope>
    <source>
        <strain evidence="9 10">JCM 16013</strain>
    </source>
</reference>
<dbReference type="SUPFAM" id="SSF53383">
    <property type="entry name" value="PLP-dependent transferases"/>
    <property type="match status" value="1"/>
</dbReference>
<dbReference type="InterPro" id="IPR020581">
    <property type="entry name" value="GDC_P"/>
</dbReference>
<keyword evidence="3" id="KW-0663">Pyridoxal phosphate</keyword>
<comment type="caution">
    <text evidence="9">The sequence shown here is derived from an EMBL/GenBank/DDBJ whole genome shotgun (WGS) entry which is preliminary data.</text>
</comment>
<gene>
    <name evidence="9" type="primary">gcvPB</name>
    <name evidence="9" type="ORF">GCM10009838_24290</name>
</gene>
<dbReference type="InterPro" id="IPR000192">
    <property type="entry name" value="Aminotrans_V_dom"/>
</dbReference>
<dbReference type="NCBIfam" id="NF003346">
    <property type="entry name" value="PRK04366.1"/>
    <property type="match status" value="1"/>
</dbReference>